<evidence type="ECO:0000256" key="4">
    <source>
        <dbReference type="ARBA" id="ARBA00012928"/>
    </source>
</evidence>
<feature type="compositionally biased region" description="Basic and acidic residues" evidence="11">
    <location>
        <begin position="58"/>
        <end position="77"/>
    </location>
</feature>
<organism evidence="13 14">
    <name type="scientific">Crassostrea virginica</name>
    <name type="common">Eastern oyster</name>
    <dbReference type="NCBI Taxonomy" id="6565"/>
    <lineage>
        <taxon>Eukaryota</taxon>
        <taxon>Metazoa</taxon>
        <taxon>Spiralia</taxon>
        <taxon>Lophotrochozoa</taxon>
        <taxon>Mollusca</taxon>
        <taxon>Bivalvia</taxon>
        <taxon>Autobranchia</taxon>
        <taxon>Pteriomorphia</taxon>
        <taxon>Ostreida</taxon>
        <taxon>Ostreoidea</taxon>
        <taxon>Ostreidae</taxon>
        <taxon>Crassostrea</taxon>
    </lineage>
</organism>
<dbReference type="GO" id="GO:0003714">
    <property type="term" value="F:transcription corepressor activity"/>
    <property type="evidence" value="ECO:0007669"/>
    <property type="project" value="TreeGrafter"/>
</dbReference>
<dbReference type="GeneID" id="111119924"/>
<evidence type="ECO:0000313" key="14">
    <source>
        <dbReference type="RefSeq" id="XP_022316209.1"/>
    </source>
</evidence>
<feature type="region of interest" description="Disordered" evidence="11">
    <location>
        <begin position="1"/>
        <end position="93"/>
    </location>
</feature>
<dbReference type="AlphaFoldDB" id="A0A8B8CLZ1"/>
<dbReference type="GO" id="GO:0017136">
    <property type="term" value="F:histone deacetylase activity, NAD-dependent"/>
    <property type="evidence" value="ECO:0007669"/>
    <property type="project" value="TreeGrafter"/>
</dbReference>
<keyword evidence="7 10" id="KW-0862">Zinc</keyword>
<dbReference type="Pfam" id="PF02146">
    <property type="entry name" value="SIR2"/>
    <property type="match status" value="1"/>
</dbReference>
<feature type="compositionally biased region" description="Polar residues" evidence="11">
    <location>
        <begin position="546"/>
        <end position="560"/>
    </location>
</feature>
<sequence length="745" mass="81925">MAEDVKDDVTEIPIKRRKLDSDVSDLSIQQECTSSNNSATEKSVSLGDLPSTSTDNGPNHEDDLEKLPDQSDGKNGDDSDSDVSDISGLSETAWKSSPGTMAWIHKQMMLGQNPRVILKDLISKDTDIDHLDDYALWEIIIHLLSEPPKRDRLEEYHTLDHAIQLIKSCQRIVVLTGAGVSVSCGIPDFRSRNGIYARLAVDFPNLPDPQAMFDINFFLKDQRPFFKFAKEIYPGQFEPSKSHKFIRLVETHGKLLRNYTQNIDTLEQVAGIQNVIQCHGSFATATCMACKHKVSADEVREDIFNQVIPKCPVCSDQNELGIMKPDIVFFGESLPEEFHQQMAEDKQNCDLLIVIGSSLKVRPVALIPNSLPQNVPQILINREPLKHLNFDIELLGDCDVIISELCKRLDDGYQVLSDSSPIMTEISRQELRTPSPISSPTKNLPAETTSADSSADKQKETPKADPVCGDQEGREGDTKQASVSSEALENKPENVDNTDSGPSENAACKDDMNESNAASSSQCLEKSNNEQPTVGKDDTNGDLPCDSTTTENQTSLWQPQKVSLAKYLEDGQYIYLPPNRYAFPGAEIYSDVESDEEDHYGNYIHMSGSSNCSSLNSEDDIGQSSEQDEDLDRQGSDQDVTEQDCEDSTGEDRISSTDTDRPQPRVISPAPASNDNNECSSLPDSKLGGGSNNCEEHSGVQSDIQPGRESNIRKEEDSGVKSDIQSVPKSGAGDVTLPDSSSSSM</sequence>
<gene>
    <name evidence="14" type="primary">LOC111119924</name>
</gene>
<feature type="binding site" evidence="10">
    <location>
        <position position="314"/>
    </location>
    <ligand>
        <name>Zn(2+)</name>
        <dbReference type="ChEBI" id="CHEBI:29105"/>
    </ligand>
</feature>
<keyword evidence="13" id="KW-1185">Reference proteome</keyword>
<feature type="binding site" evidence="10">
    <location>
        <position position="311"/>
    </location>
    <ligand>
        <name>Zn(2+)</name>
        <dbReference type="ChEBI" id="CHEBI:29105"/>
    </ligand>
</feature>
<dbReference type="RefSeq" id="XP_022316209.1">
    <property type="nucleotide sequence ID" value="XM_022460501.1"/>
</dbReference>
<feature type="compositionally biased region" description="Polar residues" evidence="11">
    <location>
        <begin position="435"/>
        <end position="453"/>
    </location>
</feature>
<dbReference type="PROSITE" id="PS50305">
    <property type="entry name" value="SIRTUIN"/>
    <property type="match status" value="1"/>
</dbReference>
<evidence type="ECO:0000256" key="2">
    <source>
        <dbReference type="ARBA" id="ARBA00004123"/>
    </source>
</evidence>
<feature type="compositionally biased region" description="Basic and acidic residues" evidence="11">
    <location>
        <begin position="650"/>
        <end position="663"/>
    </location>
</feature>
<keyword evidence="9" id="KW-0539">Nucleus</keyword>
<dbReference type="KEGG" id="cvn:111119924"/>
<evidence type="ECO:0000256" key="10">
    <source>
        <dbReference type="PROSITE-ProRule" id="PRU00236"/>
    </source>
</evidence>
<feature type="compositionally biased region" description="Polar residues" evidence="11">
    <location>
        <begin position="24"/>
        <end position="43"/>
    </location>
</feature>
<evidence type="ECO:0000256" key="9">
    <source>
        <dbReference type="ARBA" id="ARBA00023242"/>
    </source>
</evidence>
<dbReference type="GO" id="GO:0002039">
    <property type="term" value="F:p53 binding"/>
    <property type="evidence" value="ECO:0007669"/>
    <property type="project" value="TreeGrafter"/>
</dbReference>
<feature type="compositionally biased region" description="Polar residues" evidence="11">
    <location>
        <begin position="514"/>
        <end position="532"/>
    </location>
</feature>
<comment type="cofactor">
    <cofactor evidence="1">
        <name>Zn(2+)</name>
        <dbReference type="ChEBI" id="CHEBI:29105"/>
    </cofactor>
</comment>
<dbReference type="Gene3D" id="3.30.1600.10">
    <property type="entry name" value="SIR2/SIRT2 'Small Domain"/>
    <property type="match status" value="1"/>
</dbReference>
<dbReference type="GO" id="GO:0033553">
    <property type="term" value="C:rDNA heterochromatin"/>
    <property type="evidence" value="ECO:0007669"/>
    <property type="project" value="TreeGrafter"/>
</dbReference>
<dbReference type="InterPro" id="IPR026590">
    <property type="entry name" value="Ssirtuin_cat_dom"/>
</dbReference>
<keyword evidence="5" id="KW-0808">Transferase</keyword>
<dbReference type="Gene3D" id="3.40.50.1220">
    <property type="entry name" value="TPP-binding domain"/>
    <property type="match status" value="1"/>
</dbReference>
<dbReference type="InterPro" id="IPR026591">
    <property type="entry name" value="Sirtuin_cat_small_dom_sf"/>
</dbReference>
<evidence type="ECO:0000256" key="5">
    <source>
        <dbReference type="ARBA" id="ARBA00022679"/>
    </source>
</evidence>
<accession>A0A8B8CLZ1</accession>
<feature type="compositionally biased region" description="Basic and acidic residues" evidence="11">
    <location>
        <begin position="454"/>
        <end position="463"/>
    </location>
</feature>
<feature type="compositionally biased region" description="Low complexity" evidence="11">
    <location>
        <begin position="607"/>
        <end position="616"/>
    </location>
</feature>
<dbReference type="GO" id="GO:0070403">
    <property type="term" value="F:NAD+ binding"/>
    <property type="evidence" value="ECO:0007669"/>
    <property type="project" value="InterPro"/>
</dbReference>
<dbReference type="InterPro" id="IPR050134">
    <property type="entry name" value="NAD-dep_sirtuin_deacylases"/>
</dbReference>
<dbReference type="GO" id="GO:0005637">
    <property type="term" value="C:nuclear inner membrane"/>
    <property type="evidence" value="ECO:0007669"/>
    <property type="project" value="TreeGrafter"/>
</dbReference>
<dbReference type="CDD" id="cd01408">
    <property type="entry name" value="SIRT1"/>
    <property type="match status" value="1"/>
</dbReference>
<dbReference type="InterPro" id="IPR003000">
    <property type="entry name" value="Sirtuin"/>
</dbReference>
<dbReference type="PANTHER" id="PTHR11085:SF9">
    <property type="entry name" value="NAD-DEPENDENT PROTEIN DEACETYLASE SIRTUIN-1"/>
    <property type="match status" value="1"/>
</dbReference>
<feature type="compositionally biased region" description="Acidic residues" evidence="11">
    <location>
        <begin position="639"/>
        <end position="649"/>
    </location>
</feature>
<evidence type="ECO:0000256" key="6">
    <source>
        <dbReference type="ARBA" id="ARBA00022723"/>
    </source>
</evidence>
<keyword evidence="8" id="KW-0520">NAD</keyword>
<feature type="region of interest" description="Disordered" evidence="11">
    <location>
        <begin position="425"/>
        <end position="560"/>
    </location>
</feature>
<feature type="domain" description="Deacetylase sirtuin-type" evidence="12">
    <location>
        <begin position="152"/>
        <end position="412"/>
    </location>
</feature>
<feature type="binding site" evidence="10">
    <location>
        <position position="287"/>
    </location>
    <ligand>
        <name>Zn(2+)</name>
        <dbReference type="ChEBI" id="CHEBI:29105"/>
    </ligand>
</feature>
<dbReference type="InterPro" id="IPR029035">
    <property type="entry name" value="DHS-like_NAD/FAD-binding_dom"/>
</dbReference>
<feature type="binding site" evidence="10">
    <location>
        <position position="290"/>
    </location>
    <ligand>
        <name>Zn(2+)</name>
        <dbReference type="ChEBI" id="CHEBI:29105"/>
    </ligand>
</feature>
<dbReference type="Proteomes" id="UP000694844">
    <property type="component" value="Chromosome 2"/>
</dbReference>
<feature type="compositionally biased region" description="Basic and acidic residues" evidence="11">
    <location>
        <begin position="710"/>
        <end position="720"/>
    </location>
</feature>
<dbReference type="OrthoDB" id="424302at2759"/>
<keyword evidence="6 10" id="KW-0479">Metal-binding</keyword>
<protein>
    <recommendedName>
        <fullName evidence="4">protein acetyllysine N-acetyltransferase</fullName>
        <ecNumber evidence="4">2.3.1.286</ecNumber>
    </recommendedName>
</protein>
<evidence type="ECO:0000313" key="13">
    <source>
        <dbReference type="Proteomes" id="UP000694844"/>
    </source>
</evidence>
<dbReference type="EC" id="2.3.1.286" evidence="4"/>
<dbReference type="GO" id="GO:0046872">
    <property type="term" value="F:metal ion binding"/>
    <property type="evidence" value="ECO:0007669"/>
    <property type="project" value="UniProtKB-KW"/>
</dbReference>
<evidence type="ECO:0000259" key="12">
    <source>
        <dbReference type="PROSITE" id="PS50305"/>
    </source>
</evidence>
<evidence type="ECO:0000256" key="11">
    <source>
        <dbReference type="SAM" id="MobiDB-lite"/>
    </source>
</evidence>
<reference evidence="14" key="1">
    <citation type="submission" date="2025-08" db="UniProtKB">
        <authorList>
            <consortium name="RefSeq"/>
        </authorList>
    </citation>
    <scope>IDENTIFICATION</scope>
    <source>
        <tissue evidence="14">Whole sample</tissue>
    </source>
</reference>
<name>A0A8B8CLZ1_CRAVI</name>
<evidence type="ECO:0000256" key="3">
    <source>
        <dbReference type="ARBA" id="ARBA00006924"/>
    </source>
</evidence>
<evidence type="ECO:0000256" key="1">
    <source>
        <dbReference type="ARBA" id="ARBA00001947"/>
    </source>
</evidence>
<evidence type="ECO:0000256" key="8">
    <source>
        <dbReference type="ARBA" id="ARBA00023027"/>
    </source>
</evidence>
<evidence type="ECO:0000256" key="7">
    <source>
        <dbReference type="ARBA" id="ARBA00022833"/>
    </source>
</evidence>
<dbReference type="GO" id="GO:0005654">
    <property type="term" value="C:nucleoplasm"/>
    <property type="evidence" value="ECO:0007669"/>
    <property type="project" value="TreeGrafter"/>
</dbReference>
<dbReference type="SUPFAM" id="SSF52467">
    <property type="entry name" value="DHS-like NAD/FAD-binding domain"/>
    <property type="match status" value="1"/>
</dbReference>
<feature type="compositionally biased region" description="Acidic residues" evidence="11">
    <location>
        <begin position="617"/>
        <end position="631"/>
    </location>
</feature>
<dbReference type="FunFam" id="3.30.1600.10:FF:000013">
    <property type="entry name" value="NAD-dependent protein deacetylase sirtuin-1"/>
    <property type="match status" value="1"/>
</dbReference>
<feature type="compositionally biased region" description="Polar residues" evidence="11">
    <location>
        <begin position="671"/>
        <end position="683"/>
    </location>
</feature>
<proteinExistence type="inferred from homology"/>
<feature type="region of interest" description="Disordered" evidence="11">
    <location>
        <begin position="599"/>
        <end position="745"/>
    </location>
</feature>
<dbReference type="PANTHER" id="PTHR11085">
    <property type="entry name" value="NAD-DEPENDENT PROTEIN DEACYLASE SIRTUIN-5, MITOCHONDRIAL-RELATED"/>
    <property type="match status" value="1"/>
</dbReference>
<feature type="active site" description="Proton acceptor" evidence="10">
    <location>
        <position position="279"/>
    </location>
</feature>
<comment type="subcellular location">
    <subcellularLocation>
        <location evidence="2">Nucleus</location>
    </subcellularLocation>
</comment>
<comment type="similarity">
    <text evidence="3">Belongs to the sirtuin family. Class I subfamily.</text>
</comment>